<reference evidence="1 2" key="2">
    <citation type="journal article" date="2022" name="Mol. Ecol. Resour.">
        <title>The genomes of chicory, endive, great burdock and yacon provide insights into Asteraceae paleo-polyploidization history and plant inulin production.</title>
        <authorList>
            <person name="Fan W."/>
            <person name="Wang S."/>
            <person name="Wang H."/>
            <person name="Wang A."/>
            <person name="Jiang F."/>
            <person name="Liu H."/>
            <person name="Zhao H."/>
            <person name="Xu D."/>
            <person name="Zhang Y."/>
        </authorList>
    </citation>
    <scope>NUCLEOTIDE SEQUENCE [LARGE SCALE GENOMIC DNA]</scope>
    <source>
        <strain evidence="2">cv. Yunnan</strain>
        <tissue evidence="1">Leaves</tissue>
    </source>
</reference>
<organism evidence="1 2">
    <name type="scientific">Smallanthus sonchifolius</name>
    <dbReference type="NCBI Taxonomy" id="185202"/>
    <lineage>
        <taxon>Eukaryota</taxon>
        <taxon>Viridiplantae</taxon>
        <taxon>Streptophyta</taxon>
        <taxon>Embryophyta</taxon>
        <taxon>Tracheophyta</taxon>
        <taxon>Spermatophyta</taxon>
        <taxon>Magnoliopsida</taxon>
        <taxon>eudicotyledons</taxon>
        <taxon>Gunneridae</taxon>
        <taxon>Pentapetalae</taxon>
        <taxon>asterids</taxon>
        <taxon>campanulids</taxon>
        <taxon>Asterales</taxon>
        <taxon>Asteraceae</taxon>
        <taxon>Asteroideae</taxon>
        <taxon>Heliantheae alliance</taxon>
        <taxon>Millerieae</taxon>
        <taxon>Smallanthus</taxon>
    </lineage>
</organism>
<dbReference type="EMBL" id="CM042028">
    <property type="protein sequence ID" value="KAI3799813.1"/>
    <property type="molecule type" value="Genomic_DNA"/>
</dbReference>
<sequence length="179" mass="20101">MTTQASGRKKPVNIVRVIKAPIRAISKVLHLYAKSVTNFSNAYNRPLRTMVEVAPNCQKLPRSFTTSRLPDNDQPPEGALVRSTSTSAITNFELYIIQHHSHQLQASASMKAVSRNCIIGMGKIDEDRVSSFRDDNIILKSKLCVKNEDSVFLKSRGDDARVSTKRVNSCTIHFHQMEM</sequence>
<reference evidence="2" key="1">
    <citation type="journal article" date="2022" name="Mol. Ecol. Resour.">
        <title>The genomes of chicory, endive, great burdock and yacon provide insights into Asteraceae palaeo-polyploidization history and plant inulin production.</title>
        <authorList>
            <person name="Fan W."/>
            <person name="Wang S."/>
            <person name="Wang H."/>
            <person name="Wang A."/>
            <person name="Jiang F."/>
            <person name="Liu H."/>
            <person name="Zhao H."/>
            <person name="Xu D."/>
            <person name="Zhang Y."/>
        </authorList>
    </citation>
    <scope>NUCLEOTIDE SEQUENCE [LARGE SCALE GENOMIC DNA]</scope>
    <source>
        <strain evidence="2">cv. Yunnan</strain>
    </source>
</reference>
<comment type="caution">
    <text evidence="1">The sequence shown here is derived from an EMBL/GenBank/DDBJ whole genome shotgun (WGS) entry which is preliminary data.</text>
</comment>
<proteinExistence type="predicted"/>
<evidence type="ECO:0000313" key="2">
    <source>
        <dbReference type="Proteomes" id="UP001056120"/>
    </source>
</evidence>
<dbReference type="Proteomes" id="UP001056120">
    <property type="component" value="Linkage Group LG11"/>
</dbReference>
<protein>
    <submittedName>
        <fullName evidence="1">Uncharacterized protein</fullName>
    </submittedName>
</protein>
<gene>
    <name evidence="1" type="ORF">L1987_35117</name>
</gene>
<accession>A0ACB9HWI9</accession>
<name>A0ACB9HWI9_9ASTR</name>
<evidence type="ECO:0000313" key="1">
    <source>
        <dbReference type="EMBL" id="KAI3799813.1"/>
    </source>
</evidence>
<keyword evidence="2" id="KW-1185">Reference proteome</keyword>